<reference evidence="8 9" key="1">
    <citation type="submission" date="2024-11" db="EMBL/GenBank/DDBJ databases">
        <title>A near-complete genome assembly of Cinchona calisaya.</title>
        <authorList>
            <person name="Lian D.C."/>
            <person name="Zhao X.W."/>
            <person name="Wei L."/>
        </authorList>
    </citation>
    <scope>NUCLEOTIDE SEQUENCE [LARGE SCALE GENOMIC DNA]</scope>
    <source>
        <tissue evidence="8">Nenye</tissue>
    </source>
</reference>
<comment type="similarity">
    <text evidence="2 6">Belongs to the multi antimicrobial extrusion (MATE) (TC 2.A.66.1) family.</text>
</comment>
<dbReference type="Pfam" id="PF01554">
    <property type="entry name" value="MatE"/>
    <property type="match status" value="2"/>
</dbReference>
<comment type="subcellular location">
    <subcellularLocation>
        <location evidence="1">Membrane</location>
        <topology evidence="1">Multi-pass membrane protein</topology>
    </subcellularLocation>
</comment>
<feature type="transmembrane region" description="Helical" evidence="6">
    <location>
        <begin position="329"/>
        <end position="355"/>
    </location>
</feature>
<keyword evidence="5 6" id="KW-0472">Membrane</keyword>
<feature type="transmembrane region" description="Helical" evidence="6">
    <location>
        <begin position="245"/>
        <end position="270"/>
    </location>
</feature>
<feature type="transmembrane region" description="Helical" evidence="6">
    <location>
        <begin position="410"/>
        <end position="430"/>
    </location>
</feature>
<protein>
    <recommendedName>
        <fullName evidence="6">Protein DETOXIFICATION</fullName>
    </recommendedName>
    <alternativeName>
        <fullName evidence="6">Multidrug and toxic compound extrusion protein</fullName>
    </alternativeName>
</protein>
<dbReference type="EMBL" id="JBJUIK010000012">
    <property type="protein sequence ID" value="KAL3509745.1"/>
    <property type="molecule type" value="Genomic_DNA"/>
</dbReference>
<comment type="caution">
    <text evidence="8">The sequence shown here is derived from an EMBL/GenBank/DDBJ whole genome shotgun (WGS) entry which is preliminary data.</text>
</comment>
<dbReference type="InterPro" id="IPR045069">
    <property type="entry name" value="MATE_euk"/>
</dbReference>
<dbReference type="CDD" id="cd13132">
    <property type="entry name" value="MATE_eukaryotic"/>
    <property type="match status" value="1"/>
</dbReference>
<feature type="transmembrane region" description="Helical" evidence="6">
    <location>
        <begin position="472"/>
        <end position="490"/>
    </location>
</feature>
<dbReference type="NCBIfam" id="TIGR00797">
    <property type="entry name" value="matE"/>
    <property type="match status" value="1"/>
</dbReference>
<evidence type="ECO:0000256" key="4">
    <source>
        <dbReference type="ARBA" id="ARBA00022989"/>
    </source>
</evidence>
<proteinExistence type="inferred from homology"/>
<feature type="transmembrane region" description="Helical" evidence="6">
    <location>
        <begin position="116"/>
        <end position="133"/>
    </location>
</feature>
<gene>
    <name evidence="8" type="ORF">ACH5RR_029146</name>
</gene>
<evidence type="ECO:0000256" key="1">
    <source>
        <dbReference type="ARBA" id="ARBA00004141"/>
    </source>
</evidence>
<feature type="transmembrane region" description="Helical" evidence="6">
    <location>
        <begin position="183"/>
        <end position="204"/>
    </location>
</feature>
<evidence type="ECO:0000256" key="6">
    <source>
        <dbReference type="RuleBase" id="RU004914"/>
    </source>
</evidence>
<evidence type="ECO:0000313" key="8">
    <source>
        <dbReference type="EMBL" id="KAL3509745.1"/>
    </source>
</evidence>
<accession>A0ABD2YUD8</accession>
<name>A0ABD2YUD8_9GENT</name>
<evidence type="ECO:0000256" key="3">
    <source>
        <dbReference type="ARBA" id="ARBA00022692"/>
    </source>
</evidence>
<keyword evidence="4 6" id="KW-1133">Transmembrane helix</keyword>
<dbReference type="PANTHER" id="PTHR11206">
    <property type="entry name" value="MULTIDRUG RESISTANCE PROTEIN"/>
    <property type="match status" value="1"/>
</dbReference>
<dbReference type="Proteomes" id="UP001630127">
    <property type="component" value="Unassembled WGS sequence"/>
</dbReference>
<evidence type="ECO:0000256" key="5">
    <source>
        <dbReference type="ARBA" id="ARBA00023136"/>
    </source>
</evidence>
<feature type="compositionally biased region" description="Low complexity" evidence="7">
    <location>
        <begin position="11"/>
        <end position="21"/>
    </location>
</feature>
<feature type="transmembrane region" description="Helical" evidence="6">
    <location>
        <begin position="154"/>
        <end position="177"/>
    </location>
</feature>
<sequence>MGSNQNDISQPLLLTPNNNNTAESPTLTPKAKTLEERHNELSVQLERELNNTDASLAQRLVAATWIELKLLVRLAAPAAAVYLVNYVMSVLTQIFSGHLGNLELAAASLGNNGIQTFAYGIMLGMGSAVETLCGQAYGAQKLNMLGIYLQRSTVLLTMTGILIMFVYIFSKPILLLLGESERIAAAATLFIYGLIPQIFAYAINFPIQKFLQAQSIVAPSAYISAGTVLVHVILSWLTIYKLGMGLLGASLVLSLSWWIIVIGQFIYILYSERTRETWRGFSLQAFHGLWSFFKLSAASAVMLCLETWYFQILVLLAGMLPDPEVALDSLSICITILGWVFMIAVGFNAAASVRVGNELGAGHPKAAAFSVVMVTSMSFIISVIIALVVLALRHKISYLFTGGEVVSNAVADLCPLLAVTLILNGIQPVLSGVAVGCGWQAFVAYVNVGSYYIVGIPLGAVLGFYFKLGAKGIWSGMIGGTFLQTLILIWSTYRTDWNREVDIAQKRLDKWEEIPEPPLLKE</sequence>
<keyword evidence="9" id="KW-1185">Reference proteome</keyword>
<organism evidence="8 9">
    <name type="scientific">Cinchona calisaya</name>
    <dbReference type="NCBI Taxonomy" id="153742"/>
    <lineage>
        <taxon>Eukaryota</taxon>
        <taxon>Viridiplantae</taxon>
        <taxon>Streptophyta</taxon>
        <taxon>Embryophyta</taxon>
        <taxon>Tracheophyta</taxon>
        <taxon>Spermatophyta</taxon>
        <taxon>Magnoliopsida</taxon>
        <taxon>eudicotyledons</taxon>
        <taxon>Gunneridae</taxon>
        <taxon>Pentapetalae</taxon>
        <taxon>asterids</taxon>
        <taxon>lamiids</taxon>
        <taxon>Gentianales</taxon>
        <taxon>Rubiaceae</taxon>
        <taxon>Cinchonoideae</taxon>
        <taxon>Cinchoneae</taxon>
        <taxon>Cinchona</taxon>
    </lineage>
</organism>
<feature type="transmembrane region" description="Helical" evidence="6">
    <location>
        <begin position="216"/>
        <end position="239"/>
    </location>
</feature>
<dbReference type="AlphaFoldDB" id="A0ABD2YUD8"/>
<feature type="transmembrane region" description="Helical" evidence="6">
    <location>
        <begin position="367"/>
        <end position="390"/>
    </location>
</feature>
<evidence type="ECO:0000313" key="9">
    <source>
        <dbReference type="Proteomes" id="UP001630127"/>
    </source>
</evidence>
<feature type="region of interest" description="Disordered" evidence="7">
    <location>
        <begin position="1"/>
        <end position="28"/>
    </location>
</feature>
<keyword evidence="3 6" id="KW-0812">Transmembrane</keyword>
<evidence type="ECO:0000256" key="2">
    <source>
        <dbReference type="ARBA" id="ARBA00010199"/>
    </source>
</evidence>
<feature type="transmembrane region" description="Helical" evidence="6">
    <location>
        <begin position="442"/>
        <end position="466"/>
    </location>
</feature>
<feature type="transmembrane region" description="Helical" evidence="6">
    <location>
        <begin position="74"/>
        <end position="96"/>
    </location>
</feature>
<dbReference type="GO" id="GO:0016020">
    <property type="term" value="C:membrane"/>
    <property type="evidence" value="ECO:0007669"/>
    <property type="project" value="UniProtKB-SubCell"/>
</dbReference>
<dbReference type="InterPro" id="IPR002528">
    <property type="entry name" value="MATE_fam"/>
</dbReference>
<feature type="transmembrane region" description="Helical" evidence="6">
    <location>
        <begin position="291"/>
        <end position="317"/>
    </location>
</feature>
<evidence type="ECO:0000256" key="7">
    <source>
        <dbReference type="SAM" id="MobiDB-lite"/>
    </source>
</evidence>